<dbReference type="Pfam" id="PF03133">
    <property type="entry name" value="TTL"/>
    <property type="match status" value="1"/>
</dbReference>
<protein>
    <submittedName>
        <fullName evidence="4">Uncharacterized protein</fullName>
    </submittedName>
</protein>
<gene>
    <name evidence="4" type="ORF">TrRE_jg8430</name>
</gene>
<dbReference type="PROSITE" id="PS51221">
    <property type="entry name" value="TTL"/>
    <property type="match status" value="1"/>
</dbReference>
<comment type="caution">
    <text evidence="4">The sequence shown here is derived from an EMBL/GenBank/DDBJ whole genome shotgun (WGS) entry which is preliminary data.</text>
</comment>
<evidence type="ECO:0000256" key="2">
    <source>
        <dbReference type="ARBA" id="ARBA00022741"/>
    </source>
</evidence>
<dbReference type="GO" id="GO:0015631">
    <property type="term" value="F:tubulin binding"/>
    <property type="evidence" value="ECO:0007669"/>
    <property type="project" value="TreeGrafter"/>
</dbReference>
<keyword evidence="2" id="KW-0547">Nucleotide-binding</keyword>
<dbReference type="GO" id="GO:0070740">
    <property type="term" value="F:tubulin-glutamic acid ligase activity"/>
    <property type="evidence" value="ECO:0007669"/>
    <property type="project" value="TreeGrafter"/>
</dbReference>
<organism evidence="4 5">
    <name type="scientific">Triparma retinervis</name>
    <dbReference type="NCBI Taxonomy" id="2557542"/>
    <lineage>
        <taxon>Eukaryota</taxon>
        <taxon>Sar</taxon>
        <taxon>Stramenopiles</taxon>
        <taxon>Ochrophyta</taxon>
        <taxon>Bolidophyceae</taxon>
        <taxon>Parmales</taxon>
        <taxon>Triparmaceae</taxon>
        <taxon>Triparma</taxon>
    </lineage>
</organism>
<keyword evidence="3" id="KW-0067">ATP-binding</keyword>
<proteinExistence type="predicted"/>
<dbReference type="Proteomes" id="UP001165082">
    <property type="component" value="Unassembled WGS sequence"/>
</dbReference>
<dbReference type="AlphaFoldDB" id="A0A9W7DTQ0"/>
<feature type="non-terminal residue" evidence="4">
    <location>
        <position position="131"/>
    </location>
</feature>
<dbReference type="GO" id="GO:0000226">
    <property type="term" value="P:microtubule cytoskeleton organization"/>
    <property type="evidence" value="ECO:0007669"/>
    <property type="project" value="TreeGrafter"/>
</dbReference>
<dbReference type="GO" id="GO:0005524">
    <property type="term" value="F:ATP binding"/>
    <property type="evidence" value="ECO:0007669"/>
    <property type="project" value="UniProtKB-KW"/>
</dbReference>
<evidence type="ECO:0000313" key="5">
    <source>
        <dbReference type="Proteomes" id="UP001165082"/>
    </source>
</evidence>
<name>A0A9W7DTQ0_9STRA</name>
<dbReference type="InterPro" id="IPR004344">
    <property type="entry name" value="TTL/TTLL_fam"/>
</dbReference>
<dbReference type="PANTHER" id="PTHR12241">
    <property type="entry name" value="TUBULIN POLYGLUTAMYLASE"/>
    <property type="match status" value="1"/>
</dbReference>
<reference evidence="4" key="1">
    <citation type="submission" date="2022-07" db="EMBL/GenBank/DDBJ databases">
        <title>Genome analysis of Parmales, a sister group of diatoms, reveals the evolutionary specialization of diatoms from phago-mixotrophs to photoautotrophs.</title>
        <authorList>
            <person name="Ban H."/>
            <person name="Sato S."/>
            <person name="Yoshikawa S."/>
            <person name="Kazumasa Y."/>
            <person name="Nakamura Y."/>
            <person name="Ichinomiya M."/>
            <person name="Saitoh K."/>
            <person name="Sato N."/>
            <person name="Blanc-Mathieu R."/>
            <person name="Endo H."/>
            <person name="Kuwata A."/>
            <person name="Ogata H."/>
        </authorList>
    </citation>
    <scope>NUCLEOTIDE SEQUENCE</scope>
</reference>
<sequence length="131" mass="14025">MNFVSSLRALLKGSPNSAIDAKLASAYLFKVGGRTHGIPGLASITRKDALALSTQRMERTSFGGDFTYLPKTYVFPGQRAAFVSDTKSQASRLPQLPPLPVLLSQWITKPSNDSCGLNIVVHSNSKSALSS</sequence>
<evidence type="ECO:0000313" key="4">
    <source>
        <dbReference type="EMBL" id="GMH50383.1"/>
    </source>
</evidence>
<evidence type="ECO:0000256" key="1">
    <source>
        <dbReference type="ARBA" id="ARBA00022598"/>
    </source>
</evidence>
<dbReference type="EMBL" id="BRXZ01004515">
    <property type="protein sequence ID" value="GMH50383.1"/>
    <property type="molecule type" value="Genomic_DNA"/>
</dbReference>
<evidence type="ECO:0000256" key="3">
    <source>
        <dbReference type="ARBA" id="ARBA00022840"/>
    </source>
</evidence>
<accession>A0A9W7DTQ0</accession>
<keyword evidence="5" id="KW-1185">Reference proteome</keyword>
<dbReference type="OrthoDB" id="10511789at2759"/>
<dbReference type="GO" id="GO:0036064">
    <property type="term" value="C:ciliary basal body"/>
    <property type="evidence" value="ECO:0007669"/>
    <property type="project" value="TreeGrafter"/>
</dbReference>
<keyword evidence="1" id="KW-0436">Ligase</keyword>